<protein>
    <submittedName>
        <fullName evidence="4">Ankyrin repeats (3 copies)</fullName>
    </submittedName>
</protein>
<comment type="caution">
    <text evidence="4">The sequence shown here is derived from an EMBL/GenBank/DDBJ whole genome shotgun (WGS) entry which is preliminary data.</text>
</comment>
<dbReference type="Gene3D" id="1.25.40.20">
    <property type="entry name" value="Ankyrin repeat-containing domain"/>
    <property type="match status" value="1"/>
</dbReference>
<dbReference type="AlphaFoldDB" id="A0A0W0W494"/>
<dbReference type="EMBL" id="LNYL01000033">
    <property type="protein sequence ID" value="KTD27022.1"/>
    <property type="molecule type" value="Genomic_DNA"/>
</dbReference>
<dbReference type="Pfam" id="PF12796">
    <property type="entry name" value="Ank_2"/>
    <property type="match status" value="1"/>
</dbReference>
<dbReference type="PROSITE" id="PS50088">
    <property type="entry name" value="ANK_REPEAT"/>
    <property type="match status" value="1"/>
</dbReference>
<evidence type="ECO:0000313" key="5">
    <source>
        <dbReference type="Proteomes" id="UP000054908"/>
    </source>
</evidence>
<name>A0A0W0W494_9GAMM</name>
<keyword evidence="1" id="KW-0677">Repeat</keyword>
<gene>
    <name evidence="4" type="ORF">Lmac_1270</name>
</gene>
<dbReference type="OrthoDB" id="5653259at2"/>
<reference evidence="4 5" key="1">
    <citation type="submission" date="2015-11" db="EMBL/GenBank/DDBJ databases">
        <title>Genomic analysis of 38 Legionella species identifies large and diverse effector repertoires.</title>
        <authorList>
            <person name="Burstein D."/>
            <person name="Amaro F."/>
            <person name="Zusman T."/>
            <person name="Lifshitz Z."/>
            <person name="Cohen O."/>
            <person name="Gilbert J.A."/>
            <person name="Pupko T."/>
            <person name="Shuman H.A."/>
            <person name="Segal G."/>
        </authorList>
    </citation>
    <scope>NUCLEOTIDE SEQUENCE [LARGE SCALE GENOMIC DNA]</scope>
    <source>
        <strain evidence="4 5">PX-1-G2-E2</strain>
    </source>
</reference>
<dbReference type="SMART" id="SM00248">
    <property type="entry name" value="ANK"/>
    <property type="match status" value="2"/>
</dbReference>
<organism evidence="4 5">
    <name type="scientific">Legionella maceachernii</name>
    <dbReference type="NCBI Taxonomy" id="466"/>
    <lineage>
        <taxon>Bacteria</taxon>
        <taxon>Pseudomonadati</taxon>
        <taxon>Pseudomonadota</taxon>
        <taxon>Gammaproteobacteria</taxon>
        <taxon>Legionellales</taxon>
        <taxon>Legionellaceae</taxon>
        <taxon>Legionella</taxon>
    </lineage>
</organism>
<dbReference type="STRING" id="466.Lmac_1270"/>
<dbReference type="InterPro" id="IPR036770">
    <property type="entry name" value="Ankyrin_rpt-contain_sf"/>
</dbReference>
<evidence type="ECO:0000256" key="3">
    <source>
        <dbReference type="PROSITE-ProRule" id="PRU00023"/>
    </source>
</evidence>
<dbReference type="SUPFAM" id="SSF48403">
    <property type="entry name" value="Ankyrin repeat"/>
    <property type="match status" value="1"/>
</dbReference>
<evidence type="ECO:0000256" key="1">
    <source>
        <dbReference type="ARBA" id="ARBA00022737"/>
    </source>
</evidence>
<evidence type="ECO:0000256" key="2">
    <source>
        <dbReference type="ARBA" id="ARBA00023043"/>
    </source>
</evidence>
<dbReference type="PATRIC" id="fig|466.6.peg.1347"/>
<keyword evidence="5" id="KW-1185">Reference proteome</keyword>
<evidence type="ECO:0000313" key="4">
    <source>
        <dbReference type="EMBL" id="KTD27022.1"/>
    </source>
</evidence>
<keyword evidence="2 3" id="KW-0040">ANK repeat</keyword>
<dbReference type="InterPro" id="IPR002110">
    <property type="entry name" value="Ankyrin_rpt"/>
</dbReference>
<dbReference type="PANTHER" id="PTHR24201:SF2">
    <property type="entry name" value="ANKYRIN REPEAT DOMAIN-CONTAINING PROTEIN 42"/>
    <property type="match status" value="1"/>
</dbReference>
<dbReference type="PROSITE" id="PS50297">
    <property type="entry name" value="ANK_REP_REGION"/>
    <property type="match status" value="1"/>
</dbReference>
<dbReference type="Proteomes" id="UP000054908">
    <property type="component" value="Unassembled WGS sequence"/>
</dbReference>
<feature type="repeat" description="ANK" evidence="3">
    <location>
        <begin position="110"/>
        <end position="132"/>
    </location>
</feature>
<dbReference type="RefSeq" id="WP_058452054.1">
    <property type="nucleotide sequence ID" value="NZ_CAAAIB010000009.1"/>
</dbReference>
<proteinExistence type="predicted"/>
<dbReference type="PANTHER" id="PTHR24201">
    <property type="entry name" value="ANK_REP_REGION DOMAIN-CONTAINING PROTEIN"/>
    <property type="match status" value="1"/>
</dbReference>
<accession>A0A0W0W494</accession>
<sequence>MAKIKALLRELNKALKTNDYTKFLDLIRSDTKCLRHKFGPENRTLLHHLCAVNVRKINFGGGSLENIESDEEDEKVEKKDEFEIDEDAFIEMLDTFISEFDCDLNVRDKQGNTPLHYATSTDNERVASLLLDFEETIPDLPNSRGNTPLEIAAHNQFSAIEKLLLQASNQQVHNQEIPEGMDIKKFQRANKEAIVDLGPLKPLKSEKPSAYEAIESTLFIQNEAMRKQFAGVFKVAYESEILRPMLNLMGLCALKGTITHSRRITLFMEYQQLQELKKEASEDDLDLYAFALKQKEKELGKRFKIICVDAPDVGSLKPLAAEPRGLYTHKNSVFAATEGLDLYGVLAVILHESSHFGIDHLFKNSSAPYPKGFDIHQRKERFQKIVQTTKENLTQILSSVSSEEELAAYNAIQTVFTAYPKEEWDIELIVRVPQIIALLGPEKGPQWLQKNTPELLEYYLTVINPAIMGYLAEYDASKYLSDPHSLLAAKVL</sequence>
<dbReference type="InterPro" id="IPR050776">
    <property type="entry name" value="Ank_Repeat/CDKN_Inhibitor"/>
</dbReference>